<dbReference type="AlphaFoldDB" id="A0AAD6Y6C5"/>
<dbReference type="Gene3D" id="1.20.120.1770">
    <property type="match status" value="1"/>
</dbReference>
<feature type="transmembrane region" description="Helical" evidence="11">
    <location>
        <begin position="160"/>
        <end position="183"/>
    </location>
</feature>
<evidence type="ECO:0000313" key="14">
    <source>
        <dbReference type="Proteomes" id="UP001219525"/>
    </source>
</evidence>
<keyword evidence="4" id="KW-0349">Heme</keyword>
<keyword evidence="6" id="KW-0479">Metal-binding</keyword>
<evidence type="ECO:0000256" key="5">
    <source>
        <dbReference type="ARBA" id="ARBA00022692"/>
    </source>
</evidence>
<gene>
    <name evidence="13" type="ORF">GGX14DRAFT_575090</name>
</gene>
<feature type="transmembrane region" description="Helical" evidence="11">
    <location>
        <begin position="53"/>
        <end position="74"/>
    </location>
</feature>
<evidence type="ECO:0000256" key="4">
    <source>
        <dbReference type="ARBA" id="ARBA00022617"/>
    </source>
</evidence>
<keyword evidence="3" id="KW-0813">Transport</keyword>
<evidence type="ECO:0000256" key="3">
    <source>
        <dbReference type="ARBA" id="ARBA00022448"/>
    </source>
</evidence>
<dbReference type="CDD" id="cd08760">
    <property type="entry name" value="Cyt_b561_FRRS1_like"/>
    <property type="match status" value="1"/>
</dbReference>
<dbReference type="Proteomes" id="UP001219525">
    <property type="component" value="Unassembled WGS sequence"/>
</dbReference>
<dbReference type="GO" id="GO:0140575">
    <property type="term" value="F:transmembrane monodehydroascorbate reductase activity"/>
    <property type="evidence" value="ECO:0007669"/>
    <property type="project" value="InterPro"/>
</dbReference>
<sequence>MEEPSLAVGSTEEVPIIVHAFSCVLAFALFLPGGAILARYMRTFRPWWYTGHWVAQFAFAGPLIVIGVSMGFLADHQLGKTPMDNHKARLALIIVLYVLQCLIGAVTHFLKPTDGKRRPIQNYIHGILGVLLLVLGMYQIHTGYDQEWPMYMGYGRLPNYVNILWIIWCIVVIVTYGAGMWLLRKQFRQEAARNLPATHIVLGALEAQPQPDANSITNSTNTNTTIAKR</sequence>
<dbReference type="GO" id="GO:0046872">
    <property type="term" value="F:metal ion binding"/>
    <property type="evidence" value="ECO:0007669"/>
    <property type="project" value="UniProtKB-KW"/>
</dbReference>
<comment type="subcellular location">
    <subcellularLocation>
        <location evidence="2">Membrane</location>
        <topology evidence="2">Multi-pass membrane protein</topology>
    </subcellularLocation>
</comment>
<dbReference type="InterPro" id="IPR006593">
    <property type="entry name" value="Cyt_b561/ferric_Rdtase_TM"/>
</dbReference>
<evidence type="ECO:0000256" key="2">
    <source>
        <dbReference type="ARBA" id="ARBA00004141"/>
    </source>
</evidence>
<evidence type="ECO:0000259" key="12">
    <source>
        <dbReference type="PROSITE" id="PS50939"/>
    </source>
</evidence>
<keyword evidence="5 11" id="KW-0812">Transmembrane</keyword>
<evidence type="ECO:0000256" key="11">
    <source>
        <dbReference type="SAM" id="Phobius"/>
    </source>
</evidence>
<evidence type="ECO:0000256" key="8">
    <source>
        <dbReference type="ARBA" id="ARBA00022989"/>
    </source>
</evidence>
<feature type="transmembrane region" description="Helical" evidence="11">
    <location>
        <begin position="122"/>
        <end position="140"/>
    </location>
</feature>
<dbReference type="Pfam" id="PF03188">
    <property type="entry name" value="Cytochrom_B561"/>
    <property type="match status" value="1"/>
</dbReference>
<dbReference type="InterPro" id="IPR045150">
    <property type="entry name" value="CYB561D1/2"/>
</dbReference>
<evidence type="ECO:0000256" key="10">
    <source>
        <dbReference type="ARBA" id="ARBA00023136"/>
    </source>
</evidence>
<protein>
    <recommendedName>
        <fullName evidence="12">Cytochrome b561 domain-containing protein</fullName>
    </recommendedName>
</protein>
<keyword evidence="7" id="KW-0249">Electron transport</keyword>
<proteinExistence type="predicted"/>
<reference evidence="13" key="1">
    <citation type="submission" date="2023-03" db="EMBL/GenBank/DDBJ databases">
        <title>Massive genome expansion in bonnet fungi (Mycena s.s.) driven by repeated elements and novel gene families across ecological guilds.</title>
        <authorList>
            <consortium name="Lawrence Berkeley National Laboratory"/>
            <person name="Harder C.B."/>
            <person name="Miyauchi S."/>
            <person name="Viragh M."/>
            <person name="Kuo A."/>
            <person name="Thoen E."/>
            <person name="Andreopoulos B."/>
            <person name="Lu D."/>
            <person name="Skrede I."/>
            <person name="Drula E."/>
            <person name="Henrissat B."/>
            <person name="Morin E."/>
            <person name="Kohler A."/>
            <person name="Barry K."/>
            <person name="LaButti K."/>
            <person name="Morin E."/>
            <person name="Salamov A."/>
            <person name="Lipzen A."/>
            <person name="Mereny Z."/>
            <person name="Hegedus B."/>
            <person name="Baldrian P."/>
            <person name="Stursova M."/>
            <person name="Weitz H."/>
            <person name="Taylor A."/>
            <person name="Grigoriev I.V."/>
            <person name="Nagy L.G."/>
            <person name="Martin F."/>
            <person name="Kauserud H."/>
        </authorList>
    </citation>
    <scope>NUCLEOTIDE SEQUENCE</scope>
    <source>
        <strain evidence="13">9144</strain>
    </source>
</reference>
<feature type="transmembrane region" description="Helical" evidence="11">
    <location>
        <begin position="16"/>
        <end position="41"/>
    </location>
</feature>
<organism evidence="13 14">
    <name type="scientific">Mycena pura</name>
    <dbReference type="NCBI Taxonomy" id="153505"/>
    <lineage>
        <taxon>Eukaryota</taxon>
        <taxon>Fungi</taxon>
        <taxon>Dikarya</taxon>
        <taxon>Basidiomycota</taxon>
        <taxon>Agaricomycotina</taxon>
        <taxon>Agaricomycetes</taxon>
        <taxon>Agaricomycetidae</taxon>
        <taxon>Agaricales</taxon>
        <taxon>Marasmiineae</taxon>
        <taxon>Mycenaceae</taxon>
        <taxon>Mycena</taxon>
    </lineage>
</organism>
<evidence type="ECO:0000313" key="13">
    <source>
        <dbReference type="EMBL" id="KAJ7196275.1"/>
    </source>
</evidence>
<evidence type="ECO:0000256" key="1">
    <source>
        <dbReference type="ARBA" id="ARBA00001970"/>
    </source>
</evidence>
<name>A0AAD6Y6C5_9AGAR</name>
<keyword evidence="14" id="KW-1185">Reference proteome</keyword>
<dbReference type="GO" id="GO:0020037">
    <property type="term" value="F:heme binding"/>
    <property type="evidence" value="ECO:0007669"/>
    <property type="project" value="TreeGrafter"/>
</dbReference>
<keyword evidence="9" id="KW-0408">Iron</keyword>
<dbReference type="PANTHER" id="PTHR15422">
    <property type="entry name" value="OS05G0565100 PROTEIN"/>
    <property type="match status" value="1"/>
</dbReference>
<evidence type="ECO:0000256" key="6">
    <source>
        <dbReference type="ARBA" id="ARBA00022723"/>
    </source>
</evidence>
<dbReference type="SMART" id="SM00665">
    <property type="entry name" value="B561"/>
    <property type="match status" value="1"/>
</dbReference>
<dbReference type="EMBL" id="JARJCW010000085">
    <property type="protein sequence ID" value="KAJ7196275.1"/>
    <property type="molecule type" value="Genomic_DNA"/>
</dbReference>
<evidence type="ECO:0000256" key="7">
    <source>
        <dbReference type="ARBA" id="ARBA00022982"/>
    </source>
</evidence>
<feature type="domain" description="Cytochrome b561" evidence="12">
    <location>
        <begin position="1"/>
        <end position="177"/>
    </location>
</feature>
<keyword evidence="10 11" id="KW-0472">Membrane</keyword>
<dbReference type="PANTHER" id="PTHR15422:SF24">
    <property type="entry name" value="DOMON RELATED DOMAIN-CONTAINING PROTEIN"/>
    <property type="match status" value="1"/>
</dbReference>
<dbReference type="PROSITE" id="PS50939">
    <property type="entry name" value="CYTOCHROME_B561"/>
    <property type="match status" value="1"/>
</dbReference>
<keyword evidence="8 11" id="KW-1133">Transmembrane helix</keyword>
<accession>A0AAD6Y6C5</accession>
<feature type="transmembrane region" description="Helical" evidence="11">
    <location>
        <begin position="90"/>
        <end position="110"/>
    </location>
</feature>
<evidence type="ECO:0000256" key="9">
    <source>
        <dbReference type="ARBA" id="ARBA00023004"/>
    </source>
</evidence>
<dbReference type="GO" id="GO:0016020">
    <property type="term" value="C:membrane"/>
    <property type="evidence" value="ECO:0007669"/>
    <property type="project" value="UniProtKB-SubCell"/>
</dbReference>
<comment type="caution">
    <text evidence="13">The sequence shown here is derived from an EMBL/GenBank/DDBJ whole genome shotgun (WGS) entry which is preliminary data.</text>
</comment>
<comment type="cofactor">
    <cofactor evidence="1">
        <name>heme b</name>
        <dbReference type="ChEBI" id="CHEBI:60344"/>
    </cofactor>
</comment>